<feature type="region of interest" description="Disordered" evidence="1">
    <location>
        <begin position="157"/>
        <end position="328"/>
    </location>
</feature>
<gene>
    <name evidence="2" type="ORF">PAPYR_6041</name>
</gene>
<dbReference type="EMBL" id="JAPMOS010000032">
    <property type="protein sequence ID" value="KAJ4458227.1"/>
    <property type="molecule type" value="Genomic_DNA"/>
</dbReference>
<evidence type="ECO:0000256" key="1">
    <source>
        <dbReference type="SAM" id="MobiDB-lite"/>
    </source>
</evidence>
<dbReference type="PANTHER" id="PTHR12722">
    <property type="entry name" value="XAP-5 PROTEIN-RELATED"/>
    <property type="match status" value="1"/>
</dbReference>
<proteinExistence type="predicted"/>
<accession>A0ABQ8UIJ2</accession>
<dbReference type="Proteomes" id="UP001141327">
    <property type="component" value="Unassembled WGS sequence"/>
</dbReference>
<reference evidence="2" key="1">
    <citation type="journal article" date="2022" name="bioRxiv">
        <title>Genomics of Preaxostyla Flagellates Illuminates Evolutionary Transitions and the Path Towards Mitochondrial Loss.</title>
        <authorList>
            <person name="Novak L.V.F."/>
            <person name="Treitli S.C."/>
            <person name="Pyrih J."/>
            <person name="Halakuc P."/>
            <person name="Pipaliya S.V."/>
            <person name="Vacek V."/>
            <person name="Brzon O."/>
            <person name="Soukal P."/>
            <person name="Eme L."/>
            <person name="Dacks J.B."/>
            <person name="Karnkowska A."/>
            <person name="Elias M."/>
            <person name="Hampl V."/>
        </authorList>
    </citation>
    <scope>NUCLEOTIDE SEQUENCE</scope>
    <source>
        <strain evidence="2">RCP-MX</strain>
    </source>
</reference>
<feature type="compositionally biased region" description="Basic and acidic residues" evidence="1">
    <location>
        <begin position="157"/>
        <end position="171"/>
    </location>
</feature>
<feature type="compositionally biased region" description="Low complexity" evidence="1">
    <location>
        <begin position="204"/>
        <end position="244"/>
    </location>
</feature>
<protein>
    <submittedName>
        <fullName evidence="2">Uncharacterized protein</fullName>
    </submittedName>
</protein>
<feature type="compositionally biased region" description="Pro residues" evidence="1">
    <location>
        <begin position="319"/>
        <end position="328"/>
    </location>
</feature>
<evidence type="ECO:0000313" key="3">
    <source>
        <dbReference type="Proteomes" id="UP001141327"/>
    </source>
</evidence>
<feature type="compositionally biased region" description="Basic and acidic residues" evidence="1">
    <location>
        <begin position="281"/>
        <end position="307"/>
    </location>
</feature>
<dbReference type="InterPro" id="IPR007005">
    <property type="entry name" value="XAP5"/>
</dbReference>
<feature type="compositionally biased region" description="Acidic residues" evidence="1">
    <location>
        <begin position="191"/>
        <end position="203"/>
    </location>
</feature>
<comment type="caution">
    <text evidence="2">The sequence shown here is derived from an EMBL/GenBank/DDBJ whole genome shotgun (WGS) entry which is preliminary data.</text>
</comment>
<evidence type="ECO:0000313" key="2">
    <source>
        <dbReference type="EMBL" id="KAJ4458227.1"/>
    </source>
</evidence>
<keyword evidence="3" id="KW-1185">Reference proteome</keyword>
<organism evidence="2 3">
    <name type="scientific">Paratrimastix pyriformis</name>
    <dbReference type="NCBI Taxonomy" id="342808"/>
    <lineage>
        <taxon>Eukaryota</taxon>
        <taxon>Metamonada</taxon>
        <taxon>Preaxostyla</taxon>
        <taxon>Paratrimastigidae</taxon>
        <taxon>Paratrimastix</taxon>
    </lineage>
</organism>
<sequence>MDYAPSLTPLCSVGWWTGWADCAHCEYRPSCEWKMTLNDVAPLPVQEPEGRLSPGMIPQNTSGGGGLRLGELSGPGSGGDVSRIMSLNKQRQKDIEEFERKRKMIADNAKPGNILLDEKFTAHRSGEEEILKVNTIGLKTHEDFKKTRENLERLEAERMRKQEMEKEEALERKRRAREQVAPMRKLSFSFDEGDGCEDEEAESEAAVTPAPAATSTTTTTTTTPAAATEAVPPAVATTTTTTTTGERVSTPPPHSGGELVDASKRPRRGMGKDPTVNTEFLPDKERELKEKEERAKLAEQYKKEQAKIKGACRVTASPATPPDLPTDA</sequence>
<name>A0ABQ8UIJ2_9EUKA</name>
<dbReference type="PANTHER" id="PTHR12722:SF0">
    <property type="entry name" value="PROTEIN FAM50A"/>
    <property type="match status" value="1"/>
</dbReference>